<protein>
    <recommendedName>
        <fullName evidence="3">Peptidase S58 family protein</fullName>
    </recommendedName>
</protein>
<dbReference type="GO" id="GO:0004177">
    <property type="term" value="F:aminopeptidase activity"/>
    <property type="evidence" value="ECO:0007669"/>
    <property type="project" value="TreeGrafter"/>
</dbReference>
<accession>A0A0F9CB58</accession>
<gene>
    <name evidence="2" type="ORF">LCGC14_2343680</name>
</gene>
<proteinExistence type="inferred from homology"/>
<dbReference type="PANTHER" id="PTHR36512">
    <property type="entry name" value="D-AMINOPEPTIDASE"/>
    <property type="match status" value="1"/>
</dbReference>
<evidence type="ECO:0000313" key="2">
    <source>
        <dbReference type="EMBL" id="KKL46628.1"/>
    </source>
</evidence>
<dbReference type="EMBL" id="LAZR01033959">
    <property type="protein sequence ID" value="KKL46628.1"/>
    <property type="molecule type" value="Genomic_DNA"/>
</dbReference>
<dbReference type="AlphaFoldDB" id="A0A0F9CB58"/>
<dbReference type="PANTHER" id="PTHR36512:SF3">
    <property type="entry name" value="BLR5678 PROTEIN"/>
    <property type="match status" value="1"/>
</dbReference>
<dbReference type="InterPro" id="IPR005321">
    <property type="entry name" value="Peptidase_S58_DmpA"/>
</dbReference>
<comment type="caution">
    <text evidence="2">The sequence shown here is derived from an EMBL/GenBank/DDBJ whole genome shotgun (WGS) entry which is preliminary data.</text>
</comment>
<organism evidence="2">
    <name type="scientific">marine sediment metagenome</name>
    <dbReference type="NCBI Taxonomy" id="412755"/>
    <lineage>
        <taxon>unclassified sequences</taxon>
        <taxon>metagenomes</taxon>
        <taxon>ecological metagenomes</taxon>
    </lineage>
</organism>
<name>A0A0F9CB58_9ZZZZ</name>
<dbReference type="SUPFAM" id="SSF56266">
    <property type="entry name" value="DmpA/ArgJ-like"/>
    <property type="match status" value="1"/>
</dbReference>
<evidence type="ECO:0008006" key="3">
    <source>
        <dbReference type="Google" id="ProtNLM"/>
    </source>
</evidence>
<reference evidence="2" key="1">
    <citation type="journal article" date="2015" name="Nature">
        <title>Complex archaea that bridge the gap between prokaryotes and eukaryotes.</title>
        <authorList>
            <person name="Spang A."/>
            <person name="Saw J.H."/>
            <person name="Jorgensen S.L."/>
            <person name="Zaremba-Niedzwiedzka K."/>
            <person name="Martijn J."/>
            <person name="Lind A.E."/>
            <person name="van Eijk R."/>
            <person name="Schleper C."/>
            <person name="Guy L."/>
            <person name="Ettema T.J."/>
        </authorList>
    </citation>
    <scope>NUCLEOTIDE SEQUENCE</scope>
</reference>
<sequence length="72" mass="7379">MPKIGKNNALTDVAGLIVGNYTDIDAVCGVTVAICPKGAVAGVDVRGAAPATREIELLEPLNLVEKIHAVVL</sequence>
<comment type="similarity">
    <text evidence="1">Belongs to the peptidase S58 family.</text>
</comment>
<evidence type="ECO:0000256" key="1">
    <source>
        <dbReference type="ARBA" id="ARBA00007068"/>
    </source>
</evidence>
<dbReference type="InterPro" id="IPR016117">
    <property type="entry name" value="ArgJ-like_dom_sf"/>
</dbReference>
<dbReference type="Gene3D" id="3.60.70.12">
    <property type="entry name" value="L-amino peptidase D-ALA esterase/amidase"/>
    <property type="match status" value="1"/>
</dbReference>
<dbReference type="Pfam" id="PF03576">
    <property type="entry name" value="Peptidase_S58"/>
    <property type="match status" value="1"/>
</dbReference>
<feature type="non-terminal residue" evidence="2">
    <location>
        <position position="72"/>
    </location>
</feature>